<dbReference type="OrthoDB" id="1737128at2759"/>
<dbReference type="Proteomes" id="UP000789508">
    <property type="component" value="Unassembled WGS sequence"/>
</dbReference>
<name>A0A9N9JEX1_9GLOM</name>
<dbReference type="InterPro" id="IPR012337">
    <property type="entry name" value="RNaseH-like_sf"/>
</dbReference>
<comment type="caution">
    <text evidence="1">The sequence shown here is derived from an EMBL/GenBank/DDBJ whole genome shotgun (WGS) entry which is preliminary data.</text>
</comment>
<dbReference type="EMBL" id="CAJVPS010055591">
    <property type="protein sequence ID" value="CAG8775876.1"/>
    <property type="molecule type" value="Genomic_DNA"/>
</dbReference>
<evidence type="ECO:0000313" key="1">
    <source>
        <dbReference type="EMBL" id="CAG8775876.1"/>
    </source>
</evidence>
<dbReference type="SUPFAM" id="SSF53098">
    <property type="entry name" value="Ribonuclease H-like"/>
    <property type="match status" value="1"/>
</dbReference>
<reference evidence="1" key="1">
    <citation type="submission" date="2021-06" db="EMBL/GenBank/DDBJ databases">
        <authorList>
            <person name="Kallberg Y."/>
            <person name="Tangrot J."/>
            <person name="Rosling A."/>
        </authorList>
    </citation>
    <scope>NUCLEOTIDE SEQUENCE</scope>
    <source>
        <strain evidence="1">FL130A</strain>
    </source>
</reference>
<dbReference type="AlphaFoldDB" id="A0A9N9JEX1"/>
<keyword evidence="2" id="KW-1185">Reference proteome</keyword>
<gene>
    <name evidence="1" type="ORF">ALEPTO_LOCUS14400</name>
</gene>
<feature type="non-terminal residue" evidence="1">
    <location>
        <position position="105"/>
    </location>
</feature>
<feature type="non-terminal residue" evidence="1">
    <location>
        <position position="1"/>
    </location>
</feature>
<organism evidence="1 2">
    <name type="scientific">Ambispora leptoticha</name>
    <dbReference type="NCBI Taxonomy" id="144679"/>
    <lineage>
        <taxon>Eukaryota</taxon>
        <taxon>Fungi</taxon>
        <taxon>Fungi incertae sedis</taxon>
        <taxon>Mucoromycota</taxon>
        <taxon>Glomeromycotina</taxon>
        <taxon>Glomeromycetes</taxon>
        <taxon>Archaeosporales</taxon>
        <taxon>Ambisporaceae</taxon>
        <taxon>Ambispora</taxon>
    </lineage>
</organism>
<accession>A0A9N9JEX1</accession>
<proteinExistence type="predicted"/>
<protein>
    <submittedName>
        <fullName evidence="1">10397_t:CDS:1</fullName>
    </submittedName>
</protein>
<sequence length="105" mass="12277">LSRHILESLGIKYRCPILDSKTRWNSTLQMIERAIEISPAMDKIVNEIPELNIFSLLPREWNMLEEILLPLKVFRDISEALRGESYMTMPFAIPAFNLIMDDLQE</sequence>
<evidence type="ECO:0000313" key="2">
    <source>
        <dbReference type="Proteomes" id="UP000789508"/>
    </source>
</evidence>